<dbReference type="SUPFAM" id="SSF53474">
    <property type="entry name" value="alpha/beta-Hydrolases"/>
    <property type="match status" value="1"/>
</dbReference>
<reference evidence="1 2" key="1">
    <citation type="journal article" date="2015" name="Genome Announc.">
        <title>Expanding the biotechnology potential of lactobacilli through comparative genomics of 213 strains and associated genera.</title>
        <authorList>
            <person name="Sun Z."/>
            <person name="Harris H.M."/>
            <person name="McCann A."/>
            <person name="Guo C."/>
            <person name="Argimon S."/>
            <person name="Zhang W."/>
            <person name="Yang X."/>
            <person name="Jeffery I.B."/>
            <person name="Cooney J.C."/>
            <person name="Kagawa T.F."/>
            <person name="Liu W."/>
            <person name="Song Y."/>
            <person name="Salvetti E."/>
            <person name="Wrobel A."/>
            <person name="Rasinkangas P."/>
            <person name="Parkhill J."/>
            <person name="Rea M.C."/>
            <person name="O'Sullivan O."/>
            <person name="Ritari J."/>
            <person name="Douillard F.P."/>
            <person name="Paul Ross R."/>
            <person name="Yang R."/>
            <person name="Briner A.E."/>
            <person name="Felis G.E."/>
            <person name="de Vos W.M."/>
            <person name="Barrangou R."/>
            <person name="Klaenhammer T.R."/>
            <person name="Caufield P.W."/>
            <person name="Cui Y."/>
            <person name="Zhang H."/>
            <person name="O'Toole P.W."/>
        </authorList>
    </citation>
    <scope>NUCLEOTIDE SEQUENCE [LARGE SCALE GENOMIC DNA]</scope>
    <source>
        <strain evidence="1 2">DSM 16230</strain>
    </source>
</reference>
<dbReference type="InterPro" id="IPR029058">
    <property type="entry name" value="AB_hydrolase_fold"/>
</dbReference>
<keyword evidence="1" id="KW-0378">Hydrolase</keyword>
<name>A0A0R1V396_9LACO</name>
<organism evidence="1 2">
    <name type="scientific">Liquorilactobacillus satsumensis DSM 16230 = JCM 12392</name>
    <dbReference type="NCBI Taxonomy" id="1423801"/>
    <lineage>
        <taxon>Bacteria</taxon>
        <taxon>Bacillati</taxon>
        <taxon>Bacillota</taxon>
        <taxon>Bacilli</taxon>
        <taxon>Lactobacillales</taxon>
        <taxon>Lactobacillaceae</taxon>
        <taxon>Liquorilactobacillus</taxon>
    </lineage>
</organism>
<evidence type="ECO:0000313" key="2">
    <source>
        <dbReference type="Proteomes" id="UP000051166"/>
    </source>
</evidence>
<keyword evidence="2" id="KW-1185">Reference proteome</keyword>
<accession>A0A0R1V396</accession>
<dbReference type="Proteomes" id="UP000051166">
    <property type="component" value="Unassembled WGS sequence"/>
</dbReference>
<gene>
    <name evidence="1" type="ORF">FD50_GL002284</name>
</gene>
<dbReference type="STRING" id="1423801.FD50_GL002284"/>
<protein>
    <submittedName>
        <fullName evidence="1">Secreted alpha beta hydrolase</fullName>
    </submittedName>
</protein>
<dbReference type="GO" id="GO:0016787">
    <property type="term" value="F:hydrolase activity"/>
    <property type="evidence" value="ECO:0007669"/>
    <property type="project" value="UniProtKB-KW"/>
</dbReference>
<dbReference type="InterPro" id="IPR010315">
    <property type="entry name" value="DUF915_hydro-like"/>
</dbReference>
<proteinExistence type="predicted"/>
<sequence>MLLACTLVLLGATENTHDRKLHFTAIIPTIYLHGYGGGAASTNKMIAAAEKSGRAQKTLTINVSQDGQLHLQGTWSWSEKNPIVQVIFDDNTAEIPTEAAWLKQVVNYLHQHYNMQKFNVVTHSMSGPVTYYWAVHLRQKNGPVLNKFVPIAGPFNGVIYIDDTPNQNSLESSGKPTSQNTAYRDYFKFRSRFPRQTKVLNIFGNLEDGTNSDGLVTNVSARSLAYLIRGHVASYQELMVKGANAQHSLLHNHNTTVDQAVINFLWPK</sequence>
<dbReference type="PATRIC" id="fig|1423801.4.peg.2333"/>
<dbReference type="Gene3D" id="3.40.50.1820">
    <property type="entry name" value="alpha/beta hydrolase"/>
    <property type="match status" value="1"/>
</dbReference>
<dbReference type="Pfam" id="PF06028">
    <property type="entry name" value="DUF915"/>
    <property type="match status" value="1"/>
</dbReference>
<dbReference type="AlphaFoldDB" id="A0A0R1V396"/>
<evidence type="ECO:0000313" key="1">
    <source>
        <dbReference type="EMBL" id="KRM00045.1"/>
    </source>
</evidence>
<dbReference type="EMBL" id="AZFQ01000016">
    <property type="protein sequence ID" value="KRM00045.1"/>
    <property type="molecule type" value="Genomic_DNA"/>
</dbReference>
<comment type="caution">
    <text evidence="1">The sequence shown here is derived from an EMBL/GenBank/DDBJ whole genome shotgun (WGS) entry which is preliminary data.</text>
</comment>